<keyword evidence="10" id="KW-1185">Reference proteome</keyword>
<feature type="compositionally biased region" description="Low complexity" evidence="7">
    <location>
        <begin position="480"/>
        <end position="489"/>
    </location>
</feature>
<dbReference type="GO" id="GO:0000981">
    <property type="term" value="F:DNA-binding transcription factor activity, RNA polymerase II-specific"/>
    <property type="evidence" value="ECO:0007669"/>
    <property type="project" value="TreeGrafter"/>
</dbReference>
<feature type="region of interest" description="Disordered" evidence="7">
    <location>
        <begin position="480"/>
        <end position="505"/>
    </location>
</feature>
<reference evidence="9" key="1">
    <citation type="journal article" date="2023" name="Mol. Biol. Evol.">
        <title>Third-Generation Sequencing Reveals the Adaptive Role of the Epigenome in Three Deep-Sea Polychaetes.</title>
        <authorList>
            <person name="Perez M."/>
            <person name="Aroh O."/>
            <person name="Sun Y."/>
            <person name="Lan Y."/>
            <person name="Juniper S.K."/>
            <person name="Young C.R."/>
            <person name="Angers B."/>
            <person name="Qian P.Y."/>
        </authorList>
    </citation>
    <scope>NUCLEOTIDE SEQUENCE</scope>
    <source>
        <strain evidence="9">P08H-3</strain>
    </source>
</reference>
<feature type="domain" description="C2H2-type" evidence="8">
    <location>
        <begin position="418"/>
        <end position="446"/>
    </location>
</feature>
<feature type="domain" description="C2H2-type" evidence="8">
    <location>
        <begin position="447"/>
        <end position="474"/>
    </location>
</feature>
<keyword evidence="3 6" id="KW-0863">Zinc-finger</keyword>
<evidence type="ECO:0000256" key="6">
    <source>
        <dbReference type="PROSITE-ProRule" id="PRU00042"/>
    </source>
</evidence>
<dbReference type="InterPro" id="IPR013087">
    <property type="entry name" value="Znf_C2H2_type"/>
</dbReference>
<dbReference type="PANTHER" id="PTHR24388">
    <property type="entry name" value="ZINC FINGER PROTEIN"/>
    <property type="match status" value="1"/>
</dbReference>
<keyword evidence="5" id="KW-0539">Nucleus</keyword>
<dbReference type="PROSITE" id="PS50157">
    <property type="entry name" value="ZINC_FINGER_C2H2_2"/>
    <property type="match status" value="4"/>
</dbReference>
<dbReference type="Pfam" id="PF00096">
    <property type="entry name" value="zf-C2H2"/>
    <property type="match status" value="2"/>
</dbReference>
<evidence type="ECO:0000256" key="5">
    <source>
        <dbReference type="ARBA" id="ARBA00023242"/>
    </source>
</evidence>
<evidence type="ECO:0000313" key="10">
    <source>
        <dbReference type="Proteomes" id="UP001208570"/>
    </source>
</evidence>
<dbReference type="InterPro" id="IPR036236">
    <property type="entry name" value="Znf_C2H2_sf"/>
</dbReference>
<feature type="compositionally biased region" description="Polar residues" evidence="7">
    <location>
        <begin position="165"/>
        <end position="175"/>
    </location>
</feature>
<dbReference type="GO" id="GO:0008270">
    <property type="term" value="F:zinc ion binding"/>
    <property type="evidence" value="ECO:0007669"/>
    <property type="project" value="UniProtKB-KW"/>
</dbReference>
<dbReference type="SUPFAM" id="SSF57667">
    <property type="entry name" value="beta-beta-alpha zinc fingers"/>
    <property type="match status" value="2"/>
</dbReference>
<dbReference type="PROSITE" id="PS00028">
    <property type="entry name" value="ZINC_FINGER_C2H2_1"/>
    <property type="match status" value="3"/>
</dbReference>
<gene>
    <name evidence="9" type="ORF">LSH36_180g03031</name>
</gene>
<name>A0AAD9JRT1_9ANNE</name>
<dbReference type="SMART" id="SM00355">
    <property type="entry name" value="ZnF_C2H2"/>
    <property type="match status" value="4"/>
</dbReference>
<feature type="compositionally biased region" description="Basic and acidic residues" evidence="7">
    <location>
        <begin position="491"/>
        <end position="505"/>
    </location>
</feature>
<evidence type="ECO:0000256" key="3">
    <source>
        <dbReference type="ARBA" id="ARBA00022771"/>
    </source>
</evidence>
<feature type="region of interest" description="Disordered" evidence="7">
    <location>
        <begin position="253"/>
        <end position="289"/>
    </location>
</feature>
<feature type="compositionally biased region" description="Basic and acidic residues" evidence="7">
    <location>
        <begin position="176"/>
        <end position="185"/>
    </location>
</feature>
<dbReference type="Pfam" id="PF12874">
    <property type="entry name" value="zf-met"/>
    <property type="match status" value="1"/>
</dbReference>
<accession>A0AAD9JRT1</accession>
<sequence length="535" mass="59626">MFNMVIQKADQARLKGLVTEAISNLCRSGLNYKSEFCIEGLLGITLDNDDIFLINIKETITNDKLGLNSSADRDLCDLTMPSSMPCSISDASLLMSANAMSATLDFSKTGLLYDKTDRQDAFQLNALDLNIASGCGNTDFEMLFDLTTTTGRKQDLLPMDMSTSFLGQENDTEQPVSKEDGSAKEEENEISESSDLVLIKEESRFQMEPISLAQTSLSMKPELQFMSLDVTSAAHTAETMLMSFKADDQFTPADLEGTQLDPLPLNLSDPQDPEPQDLSTNQINKQKSKPACDVCGKKFRSEGGLQKHKDKEHPGADGNQPEAEALVKDSVVQPLDLTIGRGENESDLEQELNINEQEPFTCVCSKVISDYESYVDHVTNCSKSRLTPCKSCEICGKYFFSNSGYVKHKRLHVGAYKFHCSVCHKGFFDRTHLSAHMDSSHNKVRRYECNFCKKSFFWKHHLKRHKSTCDKARQFLSLSEEEQQQNSESHSGIKSDAKRTKLSPHMELEDVGDTLPLELLHTHSNVISLAAGCSP</sequence>
<keyword evidence="2" id="KW-0677">Repeat</keyword>
<organism evidence="9 10">
    <name type="scientific">Paralvinella palmiformis</name>
    <dbReference type="NCBI Taxonomy" id="53620"/>
    <lineage>
        <taxon>Eukaryota</taxon>
        <taxon>Metazoa</taxon>
        <taxon>Spiralia</taxon>
        <taxon>Lophotrochozoa</taxon>
        <taxon>Annelida</taxon>
        <taxon>Polychaeta</taxon>
        <taxon>Sedentaria</taxon>
        <taxon>Canalipalpata</taxon>
        <taxon>Terebellida</taxon>
        <taxon>Terebelliformia</taxon>
        <taxon>Alvinellidae</taxon>
        <taxon>Paralvinella</taxon>
    </lineage>
</organism>
<feature type="region of interest" description="Disordered" evidence="7">
    <location>
        <begin position="165"/>
        <end position="197"/>
    </location>
</feature>
<dbReference type="GO" id="GO:0000978">
    <property type="term" value="F:RNA polymerase II cis-regulatory region sequence-specific DNA binding"/>
    <property type="evidence" value="ECO:0007669"/>
    <property type="project" value="TreeGrafter"/>
</dbReference>
<protein>
    <recommendedName>
        <fullName evidence="8">C2H2-type domain-containing protein</fullName>
    </recommendedName>
</protein>
<evidence type="ECO:0000313" key="9">
    <source>
        <dbReference type="EMBL" id="KAK2157964.1"/>
    </source>
</evidence>
<proteinExistence type="predicted"/>
<evidence type="ECO:0000256" key="7">
    <source>
        <dbReference type="SAM" id="MobiDB-lite"/>
    </source>
</evidence>
<evidence type="ECO:0000256" key="4">
    <source>
        <dbReference type="ARBA" id="ARBA00022833"/>
    </source>
</evidence>
<feature type="domain" description="C2H2-type" evidence="8">
    <location>
        <begin position="390"/>
        <end position="417"/>
    </location>
</feature>
<comment type="caution">
    <text evidence="9">The sequence shown here is derived from an EMBL/GenBank/DDBJ whole genome shotgun (WGS) entry which is preliminary data.</text>
</comment>
<dbReference type="Proteomes" id="UP001208570">
    <property type="component" value="Unassembled WGS sequence"/>
</dbReference>
<keyword evidence="1" id="KW-0479">Metal-binding</keyword>
<dbReference type="Gene3D" id="3.30.160.60">
    <property type="entry name" value="Classic Zinc Finger"/>
    <property type="match status" value="3"/>
</dbReference>
<feature type="domain" description="C2H2-type" evidence="8">
    <location>
        <begin position="290"/>
        <end position="318"/>
    </location>
</feature>
<dbReference type="AlphaFoldDB" id="A0AAD9JRT1"/>
<dbReference type="PANTHER" id="PTHR24388:SF53">
    <property type="entry name" value="CHORION TRANSCRIPTION FACTOR CF2-RELATED"/>
    <property type="match status" value="1"/>
</dbReference>
<evidence type="ECO:0000259" key="8">
    <source>
        <dbReference type="PROSITE" id="PS50157"/>
    </source>
</evidence>
<evidence type="ECO:0000256" key="2">
    <source>
        <dbReference type="ARBA" id="ARBA00022737"/>
    </source>
</evidence>
<keyword evidence="4" id="KW-0862">Zinc</keyword>
<dbReference type="EMBL" id="JAODUP010000180">
    <property type="protein sequence ID" value="KAK2157964.1"/>
    <property type="molecule type" value="Genomic_DNA"/>
</dbReference>
<evidence type="ECO:0000256" key="1">
    <source>
        <dbReference type="ARBA" id="ARBA00022723"/>
    </source>
</evidence>
<dbReference type="InterPro" id="IPR050527">
    <property type="entry name" value="Snail/Krueppel_Znf"/>
</dbReference>